<evidence type="ECO:0000313" key="2">
    <source>
        <dbReference type="EMBL" id="KAJ1107157.1"/>
    </source>
</evidence>
<comment type="caution">
    <text evidence="2">The sequence shown here is derived from an EMBL/GenBank/DDBJ whole genome shotgun (WGS) entry which is preliminary data.</text>
</comment>
<dbReference type="AlphaFoldDB" id="A0AAV7MU83"/>
<sequence>RPDSDVASFLEVNNAFNARGADNINGFQHDVVHVCKYSNAHIIRKDWLTELAGALDGTSQEEEDRSEEDVSAGSK</sequence>
<protein>
    <submittedName>
        <fullName evidence="2">Uncharacterized protein</fullName>
    </submittedName>
</protein>
<proteinExistence type="predicted"/>
<evidence type="ECO:0000256" key="1">
    <source>
        <dbReference type="SAM" id="MobiDB-lite"/>
    </source>
</evidence>
<evidence type="ECO:0000313" key="3">
    <source>
        <dbReference type="Proteomes" id="UP001066276"/>
    </source>
</evidence>
<feature type="region of interest" description="Disordered" evidence="1">
    <location>
        <begin position="56"/>
        <end position="75"/>
    </location>
</feature>
<organism evidence="2 3">
    <name type="scientific">Pleurodeles waltl</name>
    <name type="common">Iberian ribbed newt</name>
    <dbReference type="NCBI Taxonomy" id="8319"/>
    <lineage>
        <taxon>Eukaryota</taxon>
        <taxon>Metazoa</taxon>
        <taxon>Chordata</taxon>
        <taxon>Craniata</taxon>
        <taxon>Vertebrata</taxon>
        <taxon>Euteleostomi</taxon>
        <taxon>Amphibia</taxon>
        <taxon>Batrachia</taxon>
        <taxon>Caudata</taxon>
        <taxon>Salamandroidea</taxon>
        <taxon>Salamandridae</taxon>
        <taxon>Pleurodelinae</taxon>
        <taxon>Pleurodeles</taxon>
    </lineage>
</organism>
<name>A0AAV7MU83_PLEWA</name>
<accession>A0AAV7MU83</accession>
<feature type="non-terminal residue" evidence="2">
    <location>
        <position position="1"/>
    </location>
</feature>
<dbReference type="EMBL" id="JANPWB010000013">
    <property type="protein sequence ID" value="KAJ1107157.1"/>
    <property type="molecule type" value="Genomic_DNA"/>
</dbReference>
<reference evidence="2" key="1">
    <citation type="journal article" date="2022" name="bioRxiv">
        <title>Sequencing and chromosome-scale assembly of the giantPleurodeles waltlgenome.</title>
        <authorList>
            <person name="Brown T."/>
            <person name="Elewa A."/>
            <person name="Iarovenko S."/>
            <person name="Subramanian E."/>
            <person name="Araus A.J."/>
            <person name="Petzold A."/>
            <person name="Susuki M."/>
            <person name="Suzuki K.-i.T."/>
            <person name="Hayashi T."/>
            <person name="Toyoda A."/>
            <person name="Oliveira C."/>
            <person name="Osipova E."/>
            <person name="Leigh N.D."/>
            <person name="Simon A."/>
            <person name="Yun M.H."/>
        </authorList>
    </citation>
    <scope>NUCLEOTIDE SEQUENCE</scope>
    <source>
        <strain evidence="2">20211129_DDA</strain>
        <tissue evidence="2">Liver</tissue>
    </source>
</reference>
<feature type="non-terminal residue" evidence="2">
    <location>
        <position position="75"/>
    </location>
</feature>
<feature type="compositionally biased region" description="Acidic residues" evidence="1">
    <location>
        <begin position="59"/>
        <end position="75"/>
    </location>
</feature>
<keyword evidence="3" id="KW-1185">Reference proteome</keyword>
<dbReference type="Proteomes" id="UP001066276">
    <property type="component" value="Chromosome 9"/>
</dbReference>
<gene>
    <name evidence="2" type="ORF">NDU88_004550</name>
</gene>